<dbReference type="Pfam" id="PF20250">
    <property type="entry name" value="FapA_N"/>
    <property type="match status" value="1"/>
</dbReference>
<proteinExistence type="predicted"/>
<accession>A0A2P8HYF7</accession>
<keyword evidence="1" id="KW-0175">Coiled coil</keyword>
<sequence>MELSNFLRVKVSADRLAAELQQMKPFDEETLPNMEDLTKFVQEENGLAFGVQEGVLRDIAEAPEEAKFPVQLAAGQAPGEGRDAYLEIASLQQQDDNAPEDTSRVDLKKVLEIPMVKQGEKVGWKVPATKGEDGTDVYGEPVEGKFGRDFKLRAGKNTRLTDDELELYAVVDGQVSADTKQIHVYPVYEVQGDLDLKTGNIDFVGNVTIHGSVPAGFEVKAKGDIRVKGTVDAAYLEAQGAVVVGEGIVGQGEGKVTAGSTVHTTYINQGNVEAEADIYVKQAVLHSRVETAGSIYCTENKGMIVGGNVSAVGRIEANDIGNEMNTPTELYLGQSQKFVNKQEEMEQTLEHAKAELENVRKLNEAFKQKEDSGVELTSKERIMKLRVRSTETLMQEKKELAEEGLNELKASQTDAEAGEVRVYRRIYPNTTLNFGKYRKKVHKPHEYMRFRLEQSEIKTEPL</sequence>
<evidence type="ECO:0000313" key="4">
    <source>
        <dbReference type="Proteomes" id="UP000242310"/>
    </source>
</evidence>
<gene>
    <name evidence="3" type="ORF">B0H94_101125</name>
</gene>
<evidence type="ECO:0000259" key="2">
    <source>
        <dbReference type="Pfam" id="PF20250"/>
    </source>
</evidence>
<dbReference type="InterPro" id="IPR046865">
    <property type="entry name" value="FapA_b_solenoid"/>
</dbReference>
<comment type="caution">
    <text evidence="3">The sequence shown here is derived from an EMBL/GenBank/DDBJ whole genome shotgun (WGS) entry which is preliminary data.</text>
</comment>
<dbReference type="Proteomes" id="UP000242310">
    <property type="component" value="Unassembled WGS sequence"/>
</dbReference>
<keyword evidence="4" id="KW-1185">Reference proteome</keyword>
<evidence type="ECO:0000313" key="3">
    <source>
        <dbReference type="EMBL" id="PSL51215.1"/>
    </source>
</evidence>
<organism evidence="3 4">
    <name type="scientific">Salsuginibacillus halophilus</name>
    <dbReference type="NCBI Taxonomy" id="517424"/>
    <lineage>
        <taxon>Bacteria</taxon>
        <taxon>Bacillati</taxon>
        <taxon>Bacillota</taxon>
        <taxon>Bacilli</taxon>
        <taxon>Bacillales</taxon>
        <taxon>Bacillaceae</taxon>
        <taxon>Salsuginibacillus</taxon>
    </lineage>
</organism>
<dbReference type="AlphaFoldDB" id="A0A2P8HYF7"/>
<feature type="coiled-coil region" evidence="1">
    <location>
        <begin position="335"/>
        <end position="369"/>
    </location>
</feature>
<reference evidence="3 4" key="1">
    <citation type="submission" date="2018-03" db="EMBL/GenBank/DDBJ databases">
        <title>Genomic Encyclopedia of Type Strains, Phase III (KMG-III): the genomes of soil and plant-associated and newly described type strains.</title>
        <authorList>
            <person name="Whitman W."/>
        </authorList>
    </citation>
    <scope>NUCLEOTIDE SEQUENCE [LARGE SCALE GENOMIC DNA]</scope>
    <source>
        <strain evidence="3 4">CGMCC 1.07653</strain>
    </source>
</reference>
<name>A0A2P8HYF7_9BACI</name>
<protein>
    <recommendedName>
        <fullName evidence="2">Flagellar Assembly Protein A N-terminal region domain-containing protein</fullName>
    </recommendedName>
</protein>
<dbReference type="InterPro" id="IPR046866">
    <property type="entry name" value="FapA_N"/>
</dbReference>
<dbReference type="OrthoDB" id="9816426at2"/>
<feature type="domain" description="Flagellar Assembly Protein A N-terminal region" evidence="2">
    <location>
        <begin position="8"/>
        <end position="178"/>
    </location>
</feature>
<dbReference type="EMBL" id="PYAV01000001">
    <property type="protein sequence ID" value="PSL51215.1"/>
    <property type="molecule type" value="Genomic_DNA"/>
</dbReference>
<dbReference type="RefSeq" id="WP_106587296.1">
    <property type="nucleotide sequence ID" value="NZ_PYAV01000001.1"/>
</dbReference>
<dbReference type="Pfam" id="PF03961">
    <property type="entry name" value="FapA"/>
    <property type="match status" value="1"/>
</dbReference>
<evidence type="ECO:0000256" key="1">
    <source>
        <dbReference type="SAM" id="Coils"/>
    </source>
</evidence>
<dbReference type="PANTHER" id="PTHR38032">
    <property type="entry name" value="POLYMERASE-RELATED"/>
    <property type="match status" value="1"/>
</dbReference>
<dbReference type="PANTHER" id="PTHR38032:SF1">
    <property type="entry name" value="RNA-BINDING PROTEIN KHPB N-TERMINAL DOMAIN-CONTAINING PROTEIN"/>
    <property type="match status" value="1"/>
</dbReference>
<dbReference type="InterPro" id="IPR005646">
    <property type="entry name" value="FapA"/>
</dbReference>